<gene>
    <name evidence="5" type="ORF">GCM10008014_42030</name>
</gene>
<reference evidence="6" key="1">
    <citation type="journal article" date="2019" name="Int. J. Syst. Evol. Microbiol.">
        <title>The Global Catalogue of Microorganisms (GCM) 10K type strain sequencing project: providing services to taxonomists for standard genome sequencing and annotation.</title>
        <authorList>
            <consortium name="The Broad Institute Genomics Platform"/>
            <consortium name="The Broad Institute Genome Sequencing Center for Infectious Disease"/>
            <person name="Wu L."/>
            <person name="Ma J."/>
        </authorList>
    </citation>
    <scope>NUCLEOTIDE SEQUENCE [LARGE SCALE GENOMIC DNA]</scope>
    <source>
        <strain evidence="6">CGMCC 1.12770</strain>
    </source>
</reference>
<feature type="transmembrane region" description="Helical" evidence="3">
    <location>
        <begin position="194"/>
        <end position="210"/>
    </location>
</feature>
<protein>
    <recommendedName>
        <fullName evidence="4">Acyltransferase 3 domain-containing protein</fullName>
    </recommendedName>
</protein>
<dbReference type="RefSeq" id="WP_188593739.1">
    <property type="nucleotide sequence ID" value="NZ_BMFU01000007.1"/>
</dbReference>
<feature type="transmembrane region" description="Helical" evidence="3">
    <location>
        <begin position="99"/>
        <end position="121"/>
    </location>
</feature>
<dbReference type="InterPro" id="IPR050879">
    <property type="entry name" value="Acyltransferase_3"/>
</dbReference>
<keyword evidence="3" id="KW-0472">Membrane</keyword>
<evidence type="ECO:0000256" key="1">
    <source>
        <dbReference type="ARBA" id="ARBA00004370"/>
    </source>
</evidence>
<evidence type="ECO:0000256" key="2">
    <source>
        <dbReference type="ARBA" id="ARBA00007400"/>
    </source>
</evidence>
<proteinExistence type="inferred from homology"/>
<comment type="caution">
    <text evidence="5">The sequence shown here is derived from an EMBL/GenBank/DDBJ whole genome shotgun (WGS) entry which is preliminary data.</text>
</comment>
<feature type="transmembrane region" description="Helical" evidence="3">
    <location>
        <begin position="65"/>
        <end position="87"/>
    </location>
</feature>
<dbReference type="InterPro" id="IPR002656">
    <property type="entry name" value="Acyl_transf_3_dom"/>
</dbReference>
<sequence>MSKVIGNKQQKEIRGLSELLMGRENYFDLIRLVAAVFVIFSHAYPLSGSGVEEPLSNLSNGKVNFGNLAVFTFFVISGLLITQSYIHSNNLIVFLKSRILRIFPGLIGVILFSTFIMGPIVTSLSLADYLTSEGIREYLKAVFLFPMQWNLPGVFETNAYKGTVNGSLWTIPFEFLCYLLVGLIGFFGLLRHRYVVLLISLILYYFYTFGDTQLVNSGHLFGLEIKTLVELSVYFMAGSVVYLFKDVIVIRKELAMVSLSLIAVSLFNGGFKPVFVIAGTYLILYLAYLPKSKATVLTQYGDFSYGLYLYAFPIQQVVTYLYGGKTNIWLNFLISLPMTYLLAIASWYVIEKKALRLKKRSLLGKSQILFISRLNDNWNGWITKVCGYLFRMNWIKFGVYFIVATVIFLTYQLQPKTIEFPYTKNQNILKGDWLPQNNSEKYRWVAKKAGIVLDLPIKGRLLINGFVPDTFTEINSIKVYLNDEEIYTTPLKTGEGFFLDIPVENGKASSTIQIEFNDVHSPDSTSEDKREMSALISKIEVKY</sequence>
<evidence type="ECO:0000259" key="4">
    <source>
        <dbReference type="Pfam" id="PF01757"/>
    </source>
</evidence>
<evidence type="ECO:0000313" key="6">
    <source>
        <dbReference type="Proteomes" id="UP000652153"/>
    </source>
</evidence>
<keyword evidence="3" id="KW-1133">Transmembrane helix</keyword>
<keyword evidence="6" id="KW-1185">Reference proteome</keyword>
<comment type="subcellular location">
    <subcellularLocation>
        <location evidence="1">Membrane</location>
    </subcellularLocation>
</comment>
<comment type="similarity">
    <text evidence="2">Belongs to the acyltransferase 3 family.</text>
</comment>
<name>A0ABQ1ZIG7_9BACL</name>
<dbReference type="EMBL" id="BMFU01000007">
    <property type="protein sequence ID" value="GGH64045.1"/>
    <property type="molecule type" value="Genomic_DNA"/>
</dbReference>
<feature type="transmembrane region" description="Helical" evidence="3">
    <location>
        <begin position="168"/>
        <end position="187"/>
    </location>
</feature>
<feature type="transmembrane region" description="Helical" evidence="3">
    <location>
        <begin position="328"/>
        <end position="350"/>
    </location>
</feature>
<dbReference type="Proteomes" id="UP000652153">
    <property type="component" value="Unassembled WGS sequence"/>
</dbReference>
<evidence type="ECO:0000313" key="5">
    <source>
        <dbReference type="EMBL" id="GGH64045.1"/>
    </source>
</evidence>
<dbReference type="PANTHER" id="PTHR23028">
    <property type="entry name" value="ACETYLTRANSFERASE"/>
    <property type="match status" value="1"/>
</dbReference>
<feature type="transmembrane region" description="Helical" evidence="3">
    <location>
        <begin position="256"/>
        <end position="288"/>
    </location>
</feature>
<dbReference type="Pfam" id="PF01757">
    <property type="entry name" value="Acyl_transf_3"/>
    <property type="match status" value="1"/>
</dbReference>
<keyword evidence="3" id="KW-0812">Transmembrane</keyword>
<feature type="domain" description="Acyltransferase 3" evidence="4">
    <location>
        <begin position="25"/>
        <end position="346"/>
    </location>
</feature>
<evidence type="ECO:0000256" key="3">
    <source>
        <dbReference type="SAM" id="Phobius"/>
    </source>
</evidence>
<feature type="transmembrane region" description="Helical" evidence="3">
    <location>
        <begin position="225"/>
        <end position="244"/>
    </location>
</feature>
<feature type="transmembrane region" description="Helical" evidence="3">
    <location>
        <begin position="26"/>
        <end position="45"/>
    </location>
</feature>
<organism evidence="5 6">
    <name type="scientific">Paenibacillus silvae</name>
    <dbReference type="NCBI Taxonomy" id="1325358"/>
    <lineage>
        <taxon>Bacteria</taxon>
        <taxon>Bacillati</taxon>
        <taxon>Bacillota</taxon>
        <taxon>Bacilli</taxon>
        <taxon>Bacillales</taxon>
        <taxon>Paenibacillaceae</taxon>
        <taxon>Paenibacillus</taxon>
    </lineage>
</organism>
<accession>A0ABQ1ZIG7</accession>
<feature type="transmembrane region" description="Helical" evidence="3">
    <location>
        <begin position="394"/>
        <end position="413"/>
    </location>
</feature>